<feature type="transmembrane region" description="Helical" evidence="8">
    <location>
        <begin position="144"/>
        <end position="164"/>
    </location>
</feature>
<feature type="transmembrane region" description="Helical" evidence="8">
    <location>
        <begin position="335"/>
        <end position="359"/>
    </location>
</feature>
<evidence type="ECO:0000256" key="8">
    <source>
        <dbReference type="SAM" id="Phobius"/>
    </source>
</evidence>
<dbReference type="GO" id="GO:0005886">
    <property type="term" value="C:plasma membrane"/>
    <property type="evidence" value="ECO:0007669"/>
    <property type="project" value="TreeGrafter"/>
</dbReference>
<proteinExistence type="predicted"/>
<evidence type="ECO:0000256" key="1">
    <source>
        <dbReference type="ARBA" id="ARBA00004141"/>
    </source>
</evidence>
<protein>
    <recommendedName>
        <fullName evidence="9">G-protein coupled receptors family 1 profile domain-containing protein</fullName>
    </recommendedName>
</protein>
<reference evidence="10" key="1">
    <citation type="journal article" date="2023" name="G3 (Bethesda)">
        <title>A reference genome for the long-term kleptoplast-retaining sea slug Elysia crispata morphotype clarki.</title>
        <authorList>
            <person name="Eastman K.E."/>
            <person name="Pendleton A.L."/>
            <person name="Shaikh M.A."/>
            <person name="Suttiyut T."/>
            <person name="Ogas R."/>
            <person name="Tomko P."/>
            <person name="Gavelis G."/>
            <person name="Widhalm J.R."/>
            <person name="Wisecaver J.H."/>
        </authorList>
    </citation>
    <scope>NUCLEOTIDE SEQUENCE</scope>
    <source>
        <strain evidence="10">ECLA1</strain>
    </source>
</reference>
<feature type="transmembrane region" description="Helical" evidence="8">
    <location>
        <begin position="62"/>
        <end position="89"/>
    </location>
</feature>
<dbReference type="SMART" id="SM01381">
    <property type="entry name" value="7TM_GPCR_Srsx"/>
    <property type="match status" value="1"/>
</dbReference>
<evidence type="ECO:0000313" key="11">
    <source>
        <dbReference type="Proteomes" id="UP001283361"/>
    </source>
</evidence>
<evidence type="ECO:0000313" key="10">
    <source>
        <dbReference type="EMBL" id="KAK3759731.1"/>
    </source>
</evidence>
<dbReference type="Proteomes" id="UP001283361">
    <property type="component" value="Unassembled WGS sequence"/>
</dbReference>
<dbReference type="PROSITE" id="PS50262">
    <property type="entry name" value="G_PROTEIN_RECEP_F1_2"/>
    <property type="match status" value="1"/>
</dbReference>
<dbReference type="EMBL" id="JAWDGP010005078">
    <property type="protein sequence ID" value="KAK3759731.1"/>
    <property type="molecule type" value="Genomic_DNA"/>
</dbReference>
<evidence type="ECO:0000256" key="6">
    <source>
        <dbReference type="ARBA" id="ARBA00023170"/>
    </source>
</evidence>
<keyword evidence="5 8" id="KW-0472">Membrane</keyword>
<evidence type="ECO:0000256" key="3">
    <source>
        <dbReference type="ARBA" id="ARBA00022989"/>
    </source>
</evidence>
<keyword evidence="3 8" id="KW-1133">Transmembrane helix</keyword>
<dbReference type="Gene3D" id="1.20.1070.10">
    <property type="entry name" value="Rhodopsin 7-helix transmembrane proteins"/>
    <property type="match status" value="1"/>
</dbReference>
<organism evidence="10 11">
    <name type="scientific">Elysia crispata</name>
    <name type="common">lettuce slug</name>
    <dbReference type="NCBI Taxonomy" id="231223"/>
    <lineage>
        <taxon>Eukaryota</taxon>
        <taxon>Metazoa</taxon>
        <taxon>Spiralia</taxon>
        <taxon>Lophotrochozoa</taxon>
        <taxon>Mollusca</taxon>
        <taxon>Gastropoda</taxon>
        <taxon>Heterobranchia</taxon>
        <taxon>Euthyneura</taxon>
        <taxon>Panpulmonata</taxon>
        <taxon>Sacoglossa</taxon>
        <taxon>Placobranchoidea</taxon>
        <taxon>Plakobranchidae</taxon>
        <taxon>Elysia</taxon>
    </lineage>
</organism>
<dbReference type="InterPro" id="IPR017452">
    <property type="entry name" value="GPCR_Rhodpsn_7TM"/>
</dbReference>
<evidence type="ECO:0000256" key="4">
    <source>
        <dbReference type="ARBA" id="ARBA00023040"/>
    </source>
</evidence>
<evidence type="ECO:0000256" key="2">
    <source>
        <dbReference type="ARBA" id="ARBA00022692"/>
    </source>
</evidence>
<keyword evidence="2 8" id="KW-0812">Transmembrane</keyword>
<feature type="transmembrane region" description="Helical" evidence="8">
    <location>
        <begin position="101"/>
        <end position="124"/>
    </location>
</feature>
<gene>
    <name evidence="10" type="ORF">RRG08_064452</name>
</gene>
<keyword evidence="11" id="KW-1185">Reference proteome</keyword>
<feature type="transmembrane region" description="Helical" evidence="8">
    <location>
        <begin position="298"/>
        <end position="323"/>
    </location>
</feature>
<dbReference type="GO" id="GO:0004930">
    <property type="term" value="F:G protein-coupled receptor activity"/>
    <property type="evidence" value="ECO:0007669"/>
    <property type="project" value="UniProtKB-KW"/>
</dbReference>
<feature type="transmembrane region" description="Helical" evidence="8">
    <location>
        <begin position="236"/>
        <end position="262"/>
    </location>
</feature>
<accession>A0AAE0Z093</accession>
<dbReference type="SUPFAM" id="SSF81321">
    <property type="entry name" value="Family A G protein-coupled receptor-like"/>
    <property type="match status" value="1"/>
</dbReference>
<dbReference type="PRINTS" id="PR00237">
    <property type="entry name" value="GPCRRHODOPSN"/>
</dbReference>
<dbReference type="PANTHER" id="PTHR24243">
    <property type="entry name" value="G-PROTEIN COUPLED RECEPTOR"/>
    <property type="match status" value="1"/>
</dbReference>
<feature type="transmembrane region" description="Helical" evidence="8">
    <location>
        <begin position="185"/>
        <end position="205"/>
    </location>
</feature>
<feature type="domain" description="G-protein coupled receptors family 1 profile" evidence="9">
    <location>
        <begin position="82"/>
        <end position="358"/>
    </location>
</feature>
<comment type="subcellular location">
    <subcellularLocation>
        <location evidence="1">Membrane</location>
        <topology evidence="1">Multi-pass membrane protein</topology>
    </subcellularLocation>
</comment>
<comment type="caution">
    <text evidence="10">The sequence shown here is derived from an EMBL/GenBank/DDBJ whole genome shotgun (WGS) entry which is preliminary data.</text>
</comment>
<evidence type="ECO:0000259" key="9">
    <source>
        <dbReference type="PROSITE" id="PS50262"/>
    </source>
</evidence>
<evidence type="ECO:0000256" key="7">
    <source>
        <dbReference type="ARBA" id="ARBA00023224"/>
    </source>
</evidence>
<name>A0AAE0Z093_9GAST</name>
<dbReference type="Pfam" id="PF00001">
    <property type="entry name" value="7tm_1"/>
    <property type="match status" value="1"/>
</dbReference>
<dbReference type="AlphaFoldDB" id="A0AAE0Z093"/>
<evidence type="ECO:0000256" key="5">
    <source>
        <dbReference type="ARBA" id="ARBA00023136"/>
    </source>
</evidence>
<keyword evidence="7" id="KW-0807">Transducer</keyword>
<keyword evidence="6" id="KW-0675">Receptor</keyword>
<dbReference type="InterPro" id="IPR000276">
    <property type="entry name" value="GPCR_Rhodpsn"/>
</dbReference>
<dbReference type="PANTHER" id="PTHR24243:SF208">
    <property type="entry name" value="PYROKININ-1 RECEPTOR"/>
    <property type="match status" value="1"/>
</dbReference>
<keyword evidence="4" id="KW-0297">G-protein coupled receptor</keyword>
<sequence>MVKVWPLDLHSRAQATDASLTTMRPSPDAISTSITTVLLPLDLSTVQVPPPSPLVSGRVVDILFIVVVRVAQLIIATFGIFSNVINVVVYSKMGFTETSSITLTALSLADLVTEMWLLLMAAGYRPAAAGIDVPPLSVTLVHVLSPLSNAVLGYGSWVTALISFERCLCIVFPMKIKSIFTVRRVFIVLLIILIVQMSSLLPHYVTMQLTYVQSPITNRSGLVFSWTEYSLHVESITLFASFTLPSLICFSIVLLCTVFLVIKLNQSARWRQSTSNSSSAAKQEGSISSKETRVVRTVALICGIYICCFAPNVFTITAMALLPNFHQTDLYLGNLVAICFTIAYPCQSISSAANIFVYFKMSTRYRETFYQIFCPRKE</sequence>